<evidence type="ECO:0000313" key="3">
    <source>
        <dbReference type="EMBL" id="RVU47765.1"/>
    </source>
</evidence>
<accession>A0A437RMG2</accession>
<evidence type="ECO:0000256" key="1">
    <source>
        <dbReference type="SAM" id="MobiDB-lite"/>
    </source>
</evidence>
<feature type="signal peptide" evidence="2">
    <location>
        <begin position="1"/>
        <end position="20"/>
    </location>
</feature>
<proteinExistence type="predicted"/>
<gene>
    <name evidence="3" type="ORF">EOE66_08545</name>
</gene>
<feature type="region of interest" description="Disordered" evidence="1">
    <location>
        <begin position="87"/>
        <end position="118"/>
    </location>
</feature>
<dbReference type="OrthoDB" id="8527508at2"/>
<protein>
    <recommendedName>
        <fullName evidence="5">Lipoprotein</fullName>
    </recommendedName>
</protein>
<organism evidence="3 4">
    <name type="scientific">Rubrivivax rivuli</name>
    <dbReference type="NCBI Taxonomy" id="1862385"/>
    <lineage>
        <taxon>Bacteria</taxon>
        <taxon>Pseudomonadati</taxon>
        <taxon>Pseudomonadota</taxon>
        <taxon>Betaproteobacteria</taxon>
        <taxon>Burkholderiales</taxon>
        <taxon>Sphaerotilaceae</taxon>
        <taxon>Rubrivivax</taxon>
    </lineage>
</organism>
<dbReference type="RefSeq" id="WP_128228225.1">
    <property type="nucleotide sequence ID" value="NZ_SACR01000002.1"/>
</dbReference>
<reference evidence="3 4" key="1">
    <citation type="submission" date="2019-01" db="EMBL/GenBank/DDBJ databases">
        <authorList>
            <person name="Chen W.-M."/>
        </authorList>
    </citation>
    <scope>NUCLEOTIDE SEQUENCE [LARGE SCALE GENOMIC DNA]</scope>
    <source>
        <strain evidence="3 4">KYPY4</strain>
    </source>
</reference>
<keyword evidence="2" id="KW-0732">Signal</keyword>
<evidence type="ECO:0008006" key="5">
    <source>
        <dbReference type="Google" id="ProtNLM"/>
    </source>
</evidence>
<dbReference type="EMBL" id="SACR01000002">
    <property type="protein sequence ID" value="RVU47765.1"/>
    <property type="molecule type" value="Genomic_DNA"/>
</dbReference>
<feature type="chain" id="PRO_5019182103" description="Lipoprotein" evidence="2">
    <location>
        <begin position="21"/>
        <end position="118"/>
    </location>
</feature>
<evidence type="ECO:0000256" key="2">
    <source>
        <dbReference type="SAM" id="SignalP"/>
    </source>
</evidence>
<dbReference type="AlphaFoldDB" id="A0A437RMG2"/>
<name>A0A437RMG2_9BURK</name>
<dbReference type="Proteomes" id="UP000285575">
    <property type="component" value="Unassembled WGS sequence"/>
</dbReference>
<keyword evidence="4" id="KW-1185">Reference proteome</keyword>
<sequence length="118" mass="12459">MPTSSRLVTTVLLAATLLLAGCDQLGIPNPAVEAAKREAEGKAIGAGCRHAARSVENCYETNKRADKAAIFAGWREMNDYMRENNIEAMPAPPPVAQAPEEDAEAEPAAKSGKSAKAH</sequence>
<dbReference type="PROSITE" id="PS51257">
    <property type="entry name" value="PROKAR_LIPOPROTEIN"/>
    <property type="match status" value="1"/>
</dbReference>
<evidence type="ECO:0000313" key="4">
    <source>
        <dbReference type="Proteomes" id="UP000285575"/>
    </source>
</evidence>
<comment type="caution">
    <text evidence="3">The sequence shown here is derived from an EMBL/GenBank/DDBJ whole genome shotgun (WGS) entry which is preliminary data.</text>
</comment>